<keyword evidence="3" id="KW-1185">Reference proteome</keyword>
<reference evidence="2 3" key="1">
    <citation type="submission" date="2014-04" db="EMBL/GenBank/DDBJ databases">
        <authorList>
            <consortium name="DOE Joint Genome Institute"/>
            <person name="Kuo A."/>
            <person name="Kohler A."/>
            <person name="Jargeat P."/>
            <person name="Nagy L.G."/>
            <person name="Floudas D."/>
            <person name="Copeland A."/>
            <person name="Barry K.W."/>
            <person name="Cichocki N."/>
            <person name="Veneault-Fourrey C."/>
            <person name="LaButti K."/>
            <person name="Lindquist E.A."/>
            <person name="Lipzen A."/>
            <person name="Lundell T."/>
            <person name="Morin E."/>
            <person name="Murat C."/>
            <person name="Sun H."/>
            <person name="Tunlid A."/>
            <person name="Henrissat B."/>
            <person name="Grigoriev I.V."/>
            <person name="Hibbett D.S."/>
            <person name="Martin F."/>
            <person name="Nordberg H.P."/>
            <person name="Cantor M.N."/>
            <person name="Hua S.X."/>
        </authorList>
    </citation>
    <scope>NUCLEOTIDE SEQUENCE [LARGE SCALE GENOMIC DNA]</scope>
    <source>
        <strain evidence="2 3">Ve08.2h10</strain>
    </source>
</reference>
<reference evidence="3" key="2">
    <citation type="submission" date="2015-01" db="EMBL/GenBank/DDBJ databases">
        <title>Evolutionary Origins and Diversification of the Mycorrhizal Mutualists.</title>
        <authorList>
            <consortium name="DOE Joint Genome Institute"/>
            <consortium name="Mycorrhizal Genomics Consortium"/>
            <person name="Kohler A."/>
            <person name="Kuo A."/>
            <person name="Nagy L.G."/>
            <person name="Floudas D."/>
            <person name="Copeland A."/>
            <person name="Barry K.W."/>
            <person name="Cichocki N."/>
            <person name="Veneault-Fourrey C."/>
            <person name="LaButti K."/>
            <person name="Lindquist E.A."/>
            <person name="Lipzen A."/>
            <person name="Lundell T."/>
            <person name="Morin E."/>
            <person name="Murat C."/>
            <person name="Riley R."/>
            <person name="Ohm R."/>
            <person name="Sun H."/>
            <person name="Tunlid A."/>
            <person name="Henrissat B."/>
            <person name="Grigoriev I.V."/>
            <person name="Hibbett D.S."/>
            <person name="Martin F."/>
        </authorList>
    </citation>
    <scope>NUCLEOTIDE SEQUENCE [LARGE SCALE GENOMIC DNA]</scope>
    <source>
        <strain evidence="3">Ve08.2h10</strain>
    </source>
</reference>
<evidence type="ECO:0000256" key="1">
    <source>
        <dbReference type="SAM" id="MobiDB-lite"/>
    </source>
</evidence>
<dbReference type="InParanoid" id="A0A0D0DCC8"/>
<dbReference type="Proteomes" id="UP000054538">
    <property type="component" value="Unassembled WGS sequence"/>
</dbReference>
<dbReference type="EMBL" id="KN825079">
    <property type="protein sequence ID" value="KIK94872.1"/>
    <property type="molecule type" value="Genomic_DNA"/>
</dbReference>
<gene>
    <name evidence="2" type="ORF">PAXRUDRAFT_421329</name>
</gene>
<evidence type="ECO:0000313" key="3">
    <source>
        <dbReference type="Proteomes" id="UP000054538"/>
    </source>
</evidence>
<dbReference type="HOGENOM" id="CLU_055173_0_0_1"/>
<accession>A0A0D0DCC8</accession>
<name>A0A0D0DCC8_9AGAM</name>
<protein>
    <submittedName>
        <fullName evidence="2">Uncharacterized protein</fullName>
    </submittedName>
</protein>
<organism evidence="2 3">
    <name type="scientific">Paxillus rubicundulus Ve08.2h10</name>
    <dbReference type="NCBI Taxonomy" id="930991"/>
    <lineage>
        <taxon>Eukaryota</taxon>
        <taxon>Fungi</taxon>
        <taxon>Dikarya</taxon>
        <taxon>Basidiomycota</taxon>
        <taxon>Agaricomycotina</taxon>
        <taxon>Agaricomycetes</taxon>
        <taxon>Agaricomycetidae</taxon>
        <taxon>Boletales</taxon>
        <taxon>Paxilineae</taxon>
        <taxon>Paxillaceae</taxon>
        <taxon>Paxillus</taxon>
    </lineage>
</organism>
<evidence type="ECO:0000313" key="2">
    <source>
        <dbReference type="EMBL" id="KIK94872.1"/>
    </source>
</evidence>
<feature type="compositionally biased region" description="Basic residues" evidence="1">
    <location>
        <begin position="278"/>
        <end position="291"/>
    </location>
</feature>
<feature type="region of interest" description="Disordered" evidence="1">
    <location>
        <begin position="243"/>
        <end position="291"/>
    </location>
</feature>
<proteinExistence type="predicted"/>
<sequence length="291" mass="33153">MQEQLSTLRAKRKRSKVAKVGYIEVLNELRVELSKCTQELEHSRRVSPSDIDFRSFFEETPYELVEEQSELASIRPYSRVLHAKFHKNLLGVCQGPYLMNSNEVIWSPSGIALGLVIKPTFQYNPKSNGGTWVKLKNDFDVGKQMDICYLVGKEWHYIGTYERIGDSNVTTMATETLRHLDPKKVEYASERTTLFQDLVPPSQSRMIENMYTKGVIKLQCFGIRCIGFNQVFCQKLLDSFAPPPPEKRGSNKGTLILPAASREVLPTKRKTSSTNGPTKRKKMRTSGNKKP</sequence>
<dbReference type="AlphaFoldDB" id="A0A0D0DCC8"/>
<dbReference type="OrthoDB" id="2879738at2759"/>